<dbReference type="SMART" id="SM00044">
    <property type="entry name" value="CYCc"/>
    <property type="match status" value="1"/>
</dbReference>
<dbReference type="InterPro" id="IPR001054">
    <property type="entry name" value="A/G_cyclase"/>
</dbReference>
<dbReference type="AlphaFoldDB" id="A0A7Z0LK76"/>
<protein>
    <submittedName>
        <fullName evidence="3">Adenylate/guanylate cyclase domain-containing protein</fullName>
    </submittedName>
</protein>
<dbReference type="Proteomes" id="UP000586119">
    <property type="component" value="Unassembled WGS sequence"/>
</dbReference>
<feature type="transmembrane region" description="Helical" evidence="1">
    <location>
        <begin position="408"/>
        <end position="429"/>
    </location>
</feature>
<keyword evidence="1" id="KW-0472">Membrane</keyword>
<keyword evidence="1" id="KW-1133">Transmembrane helix</keyword>
<dbReference type="GO" id="GO:0004016">
    <property type="term" value="F:adenylate cyclase activity"/>
    <property type="evidence" value="ECO:0007669"/>
    <property type="project" value="UniProtKB-ARBA"/>
</dbReference>
<dbReference type="InterPro" id="IPR029787">
    <property type="entry name" value="Nucleotide_cyclase"/>
</dbReference>
<accession>A0A7Z0LK76</accession>
<feature type="domain" description="Guanylate cyclase" evidence="2">
    <location>
        <begin position="498"/>
        <end position="630"/>
    </location>
</feature>
<evidence type="ECO:0000256" key="1">
    <source>
        <dbReference type="SAM" id="Phobius"/>
    </source>
</evidence>
<dbReference type="Gene3D" id="3.30.70.1230">
    <property type="entry name" value="Nucleotide cyclase"/>
    <property type="match status" value="1"/>
</dbReference>
<dbReference type="InterPro" id="IPR007890">
    <property type="entry name" value="CHASE2"/>
</dbReference>
<dbReference type="SMART" id="SM01080">
    <property type="entry name" value="CHASE2"/>
    <property type="match status" value="1"/>
</dbReference>
<dbReference type="GO" id="GO:0006171">
    <property type="term" value="P:cAMP biosynthetic process"/>
    <property type="evidence" value="ECO:0007669"/>
    <property type="project" value="TreeGrafter"/>
</dbReference>
<keyword evidence="1" id="KW-0812">Transmembrane</keyword>
<organism evidence="3 4">
    <name type="scientific">Vreelandella salicampi</name>
    <dbReference type="NCBI Taxonomy" id="1449798"/>
    <lineage>
        <taxon>Bacteria</taxon>
        <taxon>Pseudomonadati</taxon>
        <taxon>Pseudomonadota</taxon>
        <taxon>Gammaproteobacteria</taxon>
        <taxon>Oceanospirillales</taxon>
        <taxon>Halomonadaceae</taxon>
        <taxon>Vreelandella</taxon>
    </lineage>
</organism>
<dbReference type="PROSITE" id="PS50125">
    <property type="entry name" value="GUANYLATE_CYCLASE_2"/>
    <property type="match status" value="1"/>
</dbReference>
<feature type="transmembrane region" description="Helical" evidence="1">
    <location>
        <begin position="381"/>
        <end position="401"/>
    </location>
</feature>
<evidence type="ECO:0000313" key="4">
    <source>
        <dbReference type="Proteomes" id="UP000586119"/>
    </source>
</evidence>
<name>A0A7Z0LK76_9GAMM</name>
<evidence type="ECO:0000313" key="3">
    <source>
        <dbReference type="EMBL" id="NYS60470.1"/>
    </source>
</evidence>
<reference evidence="3 4" key="1">
    <citation type="journal article" date="2015" name="Int. J. Syst. Evol. Microbiol.">
        <title>Halomonas salicampi sp. nov., a halotolerant and alkalitolerant bacterium isolated from a saltern soil.</title>
        <authorList>
            <person name="Lee J.C."/>
            <person name="Kim Y.S."/>
            <person name="Yun B.S."/>
            <person name="Whang K.S."/>
        </authorList>
    </citation>
    <scope>NUCLEOTIDE SEQUENCE [LARGE SCALE GENOMIC DNA]</scope>
    <source>
        <strain evidence="3 4">BH103</strain>
    </source>
</reference>
<comment type="caution">
    <text evidence="3">The sequence shown here is derived from an EMBL/GenBank/DDBJ whole genome shotgun (WGS) entry which is preliminary data.</text>
</comment>
<dbReference type="PANTHER" id="PTHR43081:SF1">
    <property type="entry name" value="ADENYLATE CYCLASE, TERMINAL-DIFFERENTIATION SPECIFIC"/>
    <property type="match status" value="1"/>
</dbReference>
<dbReference type="Pfam" id="PF00211">
    <property type="entry name" value="Guanylate_cyc"/>
    <property type="match status" value="1"/>
</dbReference>
<dbReference type="CDD" id="cd07302">
    <property type="entry name" value="CHD"/>
    <property type="match status" value="1"/>
</dbReference>
<dbReference type="SUPFAM" id="SSF55073">
    <property type="entry name" value="Nucleotide cyclase"/>
    <property type="match status" value="1"/>
</dbReference>
<feature type="transmembrane region" description="Helical" evidence="1">
    <location>
        <begin position="435"/>
        <end position="456"/>
    </location>
</feature>
<gene>
    <name evidence="3" type="ORF">HZS81_06800</name>
</gene>
<keyword evidence="4" id="KW-1185">Reference proteome</keyword>
<proteinExistence type="predicted"/>
<dbReference type="InterPro" id="IPR050697">
    <property type="entry name" value="Adenylyl/Guanylyl_Cyclase_3/4"/>
</dbReference>
<sequence>MLVCHYIGNEALGVATDSSQQHPSQKSRYWRWLQYIGGALIVLLLLAERVGWVPLPILERLEWQAYDLKVRGTLSEQADPSLAIIDIDERSLYEIGQWPWPRATVAELVETLFTEYDAGLLGIDVVFAEPETALWQQHWEELAREHPQLNDLAPPANGDEQLADTLADYPVVLGYYFQASRQPSDPPSVGKLPMPARVEESTPLPFPTPERFTANLPVLQQNALSAGYFDNPRVDADGVFRRVPMLQRWEGELYPNLPLAMLLTMLGQPSITPMIGEGAGVSQLEALDVGGFEVPVDARGAALVPWYGPRGHFDYYSAADVLEGRLEPGALAGKTLILGASAPGLMDLRSTPVGAVYPGPEINLSLLAGMLHQSIKAQPPWVLGFELVSLGSLGLLMVLLYPHLNAPLLLVVSGVLLATAVGGNLWAWFQGLALPIAGLLLLLVAQMLWHLAMNFLRETQQKRWVADRFGQYIPPQLVEDMVESGESFGLEGEERELTVLFSDVRGFTAFSESIPPSELTEVMNRLLTPLTGAIHQHNGTIDKYMGDAIMAFWGAPLHDEQHADHALEGAFAMLAALEDINREFTAEGKPALAMGVGLNTGPMSVGNMGSSFRMAYTVMGDNVNLGSRLEGLTKAYGVSVIVSDTTTEQAPGWCYRRLDKVRVKGRSTPLWILEPISRWESLTQSQREWHTAFEQAMDLYHAADFESAERAFKALPDQDDAPTQMYLERIELFKADPPPSDWDGVWTHTEK</sequence>
<dbReference type="EMBL" id="JACCDF010000004">
    <property type="protein sequence ID" value="NYS60470.1"/>
    <property type="molecule type" value="Genomic_DNA"/>
</dbReference>
<evidence type="ECO:0000259" key="2">
    <source>
        <dbReference type="PROSITE" id="PS50125"/>
    </source>
</evidence>
<dbReference type="Pfam" id="PF05226">
    <property type="entry name" value="CHASE2"/>
    <property type="match status" value="1"/>
</dbReference>
<dbReference type="GO" id="GO:0035556">
    <property type="term" value="P:intracellular signal transduction"/>
    <property type="evidence" value="ECO:0007669"/>
    <property type="project" value="InterPro"/>
</dbReference>
<dbReference type="PANTHER" id="PTHR43081">
    <property type="entry name" value="ADENYLATE CYCLASE, TERMINAL-DIFFERENTIATION SPECIFIC-RELATED"/>
    <property type="match status" value="1"/>
</dbReference>